<dbReference type="Proteomes" id="UP000002051">
    <property type="component" value="Chromosome 6"/>
</dbReference>
<dbReference type="AlphaFoldDB" id="A0A072U6F6"/>
<evidence type="ECO:0000313" key="3">
    <source>
        <dbReference type="EnsemblPlants" id="KEH24941"/>
    </source>
</evidence>
<dbReference type="HOGENOM" id="CLU_3017306_0_0_1"/>
<feature type="region of interest" description="Disordered" evidence="1">
    <location>
        <begin position="1"/>
        <end position="30"/>
    </location>
</feature>
<evidence type="ECO:0000256" key="1">
    <source>
        <dbReference type="SAM" id="MobiDB-lite"/>
    </source>
</evidence>
<gene>
    <name evidence="2" type="ordered locus">MTR_6g009455</name>
</gene>
<dbReference type="EnsemblPlants" id="KEH24941">
    <property type="protein sequence ID" value="KEH24941"/>
    <property type="gene ID" value="MTR_6g009455"/>
</dbReference>
<evidence type="ECO:0000313" key="2">
    <source>
        <dbReference type="EMBL" id="KEH24941.1"/>
    </source>
</evidence>
<dbReference type="EMBL" id="CM001222">
    <property type="protein sequence ID" value="KEH24941.1"/>
    <property type="molecule type" value="Genomic_DNA"/>
</dbReference>
<sequence length="56" mass="6280">MVKAATPLSKAMEYETTPAEMPPVKVAPSTPEPLIYDEIRNWKRLSVTVNQKHGPM</sequence>
<organism evidence="2 4">
    <name type="scientific">Medicago truncatula</name>
    <name type="common">Barrel medic</name>
    <name type="synonym">Medicago tribuloides</name>
    <dbReference type="NCBI Taxonomy" id="3880"/>
    <lineage>
        <taxon>Eukaryota</taxon>
        <taxon>Viridiplantae</taxon>
        <taxon>Streptophyta</taxon>
        <taxon>Embryophyta</taxon>
        <taxon>Tracheophyta</taxon>
        <taxon>Spermatophyta</taxon>
        <taxon>Magnoliopsida</taxon>
        <taxon>eudicotyledons</taxon>
        <taxon>Gunneridae</taxon>
        <taxon>Pentapetalae</taxon>
        <taxon>rosids</taxon>
        <taxon>fabids</taxon>
        <taxon>Fabales</taxon>
        <taxon>Fabaceae</taxon>
        <taxon>Papilionoideae</taxon>
        <taxon>50 kb inversion clade</taxon>
        <taxon>NPAAA clade</taxon>
        <taxon>Hologalegina</taxon>
        <taxon>IRL clade</taxon>
        <taxon>Trifolieae</taxon>
        <taxon>Medicago</taxon>
    </lineage>
</organism>
<accession>A0A072U6F6</accession>
<evidence type="ECO:0000313" key="4">
    <source>
        <dbReference type="Proteomes" id="UP000002051"/>
    </source>
</evidence>
<reference evidence="2 4" key="1">
    <citation type="journal article" date="2011" name="Nature">
        <title>The Medicago genome provides insight into the evolution of rhizobial symbioses.</title>
        <authorList>
            <person name="Young N.D."/>
            <person name="Debelle F."/>
            <person name="Oldroyd G.E."/>
            <person name="Geurts R."/>
            <person name="Cannon S.B."/>
            <person name="Udvardi M.K."/>
            <person name="Benedito V.A."/>
            <person name="Mayer K.F."/>
            <person name="Gouzy J."/>
            <person name="Schoof H."/>
            <person name="Van de Peer Y."/>
            <person name="Proost S."/>
            <person name="Cook D.R."/>
            <person name="Meyers B.C."/>
            <person name="Spannagl M."/>
            <person name="Cheung F."/>
            <person name="De Mita S."/>
            <person name="Krishnakumar V."/>
            <person name="Gundlach H."/>
            <person name="Zhou S."/>
            <person name="Mudge J."/>
            <person name="Bharti A.K."/>
            <person name="Murray J.D."/>
            <person name="Naoumkina M.A."/>
            <person name="Rosen B."/>
            <person name="Silverstein K.A."/>
            <person name="Tang H."/>
            <person name="Rombauts S."/>
            <person name="Zhao P.X."/>
            <person name="Zhou P."/>
            <person name="Barbe V."/>
            <person name="Bardou P."/>
            <person name="Bechner M."/>
            <person name="Bellec A."/>
            <person name="Berger A."/>
            <person name="Berges H."/>
            <person name="Bidwell S."/>
            <person name="Bisseling T."/>
            <person name="Choisne N."/>
            <person name="Couloux A."/>
            <person name="Denny R."/>
            <person name="Deshpande S."/>
            <person name="Dai X."/>
            <person name="Doyle J.J."/>
            <person name="Dudez A.M."/>
            <person name="Farmer A.D."/>
            <person name="Fouteau S."/>
            <person name="Franken C."/>
            <person name="Gibelin C."/>
            <person name="Gish J."/>
            <person name="Goldstein S."/>
            <person name="Gonzalez A.J."/>
            <person name="Green P.J."/>
            <person name="Hallab A."/>
            <person name="Hartog M."/>
            <person name="Hua A."/>
            <person name="Humphray S.J."/>
            <person name="Jeong D.H."/>
            <person name="Jing Y."/>
            <person name="Jocker A."/>
            <person name="Kenton S.M."/>
            <person name="Kim D.J."/>
            <person name="Klee K."/>
            <person name="Lai H."/>
            <person name="Lang C."/>
            <person name="Lin S."/>
            <person name="Macmil S.L."/>
            <person name="Magdelenat G."/>
            <person name="Matthews L."/>
            <person name="McCorrison J."/>
            <person name="Monaghan E.L."/>
            <person name="Mun J.H."/>
            <person name="Najar F.Z."/>
            <person name="Nicholson C."/>
            <person name="Noirot C."/>
            <person name="O'Bleness M."/>
            <person name="Paule C.R."/>
            <person name="Poulain J."/>
            <person name="Prion F."/>
            <person name="Qin B."/>
            <person name="Qu C."/>
            <person name="Retzel E.F."/>
            <person name="Riddle C."/>
            <person name="Sallet E."/>
            <person name="Samain S."/>
            <person name="Samson N."/>
            <person name="Sanders I."/>
            <person name="Saurat O."/>
            <person name="Scarpelli C."/>
            <person name="Schiex T."/>
            <person name="Segurens B."/>
            <person name="Severin A.J."/>
            <person name="Sherrier D.J."/>
            <person name="Shi R."/>
            <person name="Sims S."/>
            <person name="Singer S.R."/>
            <person name="Sinharoy S."/>
            <person name="Sterck L."/>
            <person name="Viollet A."/>
            <person name="Wang B.B."/>
            <person name="Wang K."/>
            <person name="Wang M."/>
            <person name="Wang X."/>
            <person name="Warfsmann J."/>
            <person name="Weissenbach J."/>
            <person name="White D.D."/>
            <person name="White J.D."/>
            <person name="Wiley G.B."/>
            <person name="Wincker P."/>
            <person name="Xing Y."/>
            <person name="Yang L."/>
            <person name="Yao Z."/>
            <person name="Ying F."/>
            <person name="Zhai J."/>
            <person name="Zhou L."/>
            <person name="Zuber A."/>
            <person name="Denarie J."/>
            <person name="Dixon R.A."/>
            <person name="May G.D."/>
            <person name="Schwartz D.C."/>
            <person name="Rogers J."/>
            <person name="Quetier F."/>
            <person name="Town C.D."/>
            <person name="Roe B.A."/>
        </authorList>
    </citation>
    <scope>NUCLEOTIDE SEQUENCE [LARGE SCALE GENOMIC DNA]</scope>
    <source>
        <strain evidence="2">A17</strain>
        <strain evidence="3 4">cv. Jemalong A17</strain>
    </source>
</reference>
<reference evidence="2 4" key="2">
    <citation type="journal article" date="2014" name="BMC Genomics">
        <title>An improved genome release (version Mt4.0) for the model legume Medicago truncatula.</title>
        <authorList>
            <person name="Tang H."/>
            <person name="Krishnakumar V."/>
            <person name="Bidwell S."/>
            <person name="Rosen B."/>
            <person name="Chan A."/>
            <person name="Zhou S."/>
            <person name="Gentzbittel L."/>
            <person name="Childs K.L."/>
            <person name="Yandell M."/>
            <person name="Gundlach H."/>
            <person name="Mayer K.F."/>
            <person name="Schwartz D.C."/>
            <person name="Town C.D."/>
        </authorList>
    </citation>
    <scope>GENOME REANNOTATION</scope>
    <source>
        <strain evidence="2">A17</strain>
        <strain evidence="3 4">cv. Jemalong A17</strain>
    </source>
</reference>
<reference evidence="3" key="3">
    <citation type="submission" date="2015-04" db="UniProtKB">
        <authorList>
            <consortium name="EnsemblPlants"/>
        </authorList>
    </citation>
    <scope>IDENTIFICATION</scope>
    <source>
        <strain evidence="3">cv. Jemalong A17</strain>
    </source>
</reference>
<keyword evidence="4" id="KW-1185">Reference proteome</keyword>
<name>A0A072U6F6_MEDTR</name>
<proteinExistence type="predicted"/>
<protein>
    <submittedName>
        <fullName evidence="2 3">Uncharacterized protein</fullName>
    </submittedName>
</protein>